<dbReference type="Pfam" id="PF20408">
    <property type="entry name" value="Abhydrolase_11"/>
    <property type="match status" value="1"/>
</dbReference>
<accession>A0A942THF7</accession>
<sequence>MYEFNEGNVVRNEQSAINYIWICGKEKNNSICIMLPGLGYTTQRPLFHYATNVCMNENVDILHINYNYLGNEAFKKLDHHDQDQWIYEDVKSVVTAVLKDAKYETYFILSKSIGTIPMAYEWIEKDFISKQNSYGIWLTPLIKDEIVYNALSKTEIPSLYVIGTDDPHYNEESIASINENTNVTGLVIPKANHGLEVKGDIKMTINIVYDVMESIEKIIKKYKDK</sequence>
<gene>
    <name evidence="2" type="ORF">KHA93_00465</name>
</gene>
<dbReference type="InterPro" id="IPR029058">
    <property type="entry name" value="AB_hydrolase_fold"/>
</dbReference>
<comment type="caution">
    <text evidence="2">The sequence shown here is derived from an EMBL/GenBank/DDBJ whole genome shotgun (WGS) entry which is preliminary data.</text>
</comment>
<evidence type="ECO:0000313" key="3">
    <source>
        <dbReference type="Proteomes" id="UP000682713"/>
    </source>
</evidence>
<dbReference type="SUPFAM" id="SSF53474">
    <property type="entry name" value="alpha/beta-Hydrolases"/>
    <property type="match status" value="1"/>
</dbReference>
<keyword evidence="3" id="KW-1185">Reference proteome</keyword>
<dbReference type="EMBL" id="JAGYPJ010000001">
    <property type="protein sequence ID" value="MBS4198131.1"/>
    <property type="molecule type" value="Genomic_DNA"/>
</dbReference>
<protein>
    <recommendedName>
        <fullName evidence="1">KANL3/Tex30 alpha/beta hydrolase-like domain-containing protein</fullName>
    </recommendedName>
</protein>
<dbReference type="AlphaFoldDB" id="A0A942THF7"/>
<evidence type="ECO:0000259" key="1">
    <source>
        <dbReference type="Pfam" id="PF20408"/>
    </source>
</evidence>
<evidence type="ECO:0000313" key="2">
    <source>
        <dbReference type="EMBL" id="MBS4198131.1"/>
    </source>
</evidence>
<dbReference type="Proteomes" id="UP000682713">
    <property type="component" value="Unassembled WGS sequence"/>
</dbReference>
<proteinExistence type="predicted"/>
<dbReference type="InterPro" id="IPR046879">
    <property type="entry name" value="KANL3/Tex30_Abhydrolase"/>
</dbReference>
<reference evidence="2 3" key="1">
    <citation type="submission" date="2021-05" db="EMBL/GenBank/DDBJ databases">
        <title>Novel Bacillus species.</title>
        <authorList>
            <person name="Liu G."/>
        </authorList>
    </citation>
    <scope>NUCLEOTIDE SEQUENCE [LARGE SCALE GENOMIC DNA]</scope>
    <source>
        <strain evidence="2 3">FJAT-49732</strain>
    </source>
</reference>
<dbReference type="RefSeq" id="WP_213108919.1">
    <property type="nucleotide sequence ID" value="NZ_JAGYPJ010000001.1"/>
</dbReference>
<name>A0A942THF7_9BACI</name>
<feature type="domain" description="KANL3/Tex30 alpha/beta hydrolase-like" evidence="1">
    <location>
        <begin position="37"/>
        <end position="204"/>
    </location>
</feature>
<organism evidence="2 3">
    <name type="scientific">Lederbergia citrisecunda</name>
    <dbReference type="NCBI Taxonomy" id="2833583"/>
    <lineage>
        <taxon>Bacteria</taxon>
        <taxon>Bacillati</taxon>
        <taxon>Bacillota</taxon>
        <taxon>Bacilli</taxon>
        <taxon>Bacillales</taxon>
        <taxon>Bacillaceae</taxon>
        <taxon>Lederbergia</taxon>
    </lineage>
</organism>